<dbReference type="RefSeq" id="WP_187479321.1">
    <property type="nucleotide sequence ID" value="NZ_CP060697.1"/>
</dbReference>
<keyword evidence="1" id="KW-0812">Transmembrane</keyword>
<keyword evidence="1" id="KW-1133">Transmembrane helix</keyword>
<feature type="transmembrane region" description="Helical" evidence="1">
    <location>
        <begin position="6"/>
        <end position="26"/>
    </location>
</feature>
<keyword evidence="1" id="KW-0472">Membrane</keyword>
<reference evidence="2 3" key="1">
    <citation type="submission" date="2020-08" db="EMBL/GenBank/DDBJ databases">
        <title>Sphingomonas sp. sand1-3 16S ribosomal RNA gene Genome sequencing and assembly.</title>
        <authorList>
            <person name="Kang M."/>
        </authorList>
    </citation>
    <scope>NUCLEOTIDE SEQUENCE [LARGE SCALE GENOMIC DNA]</scope>
    <source>
        <strain evidence="3">sand1-3</strain>
    </source>
</reference>
<dbReference type="EMBL" id="CP060697">
    <property type="protein sequence ID" value="QNM82366.1"/>
    <property type="molecule type" value="Genomic_DNA"/>
</dbReference>
<evidence type="ECO:0000256" key="1">
    <source>
        <dbReference type="SAM" id="Phobius"/>
    </source>
</evidence>
<evidence type="ECO:0000313" key="2">
    <source>
        <dbReference type="EMBL" id="QNM82366.1"/>
    </source>
</evidence>
<keyword evidence="3" id="KW-1185">Reference proteome</keyword>
<gene>
    <name evidence="2" type="ORF">H8M03_10135</name>
</gene>
<dbReference type="Proteomes" id="UP000515861">
    <property type="component" value="Chromosome"/>
</dbReference>
<organism evidence="2 3">
    <name type="scientific">Sphingomonas sabuli</name>
    <dbReference type="NCBI Taxonomy" id="2764186"/>
    <lineage>
        <taxon>Bacteria</taxon>
        <taxon>Pseudomonadati</taxon>
        <taxon>Pseudomonadota</taxon>
        <taxon>Alphaproteobacteria</taxon>
        <taxon>Sphingomonadales</taxon>
        <taxon>Sphingomonadaceae</taxon>
        <taxon>Sphingomonas</taxon>
    </lineage>
</organism>
<name>A0A7G9L167_9SPHN</name>
<dbReference type="KEGG" id="ssau:H8M03_10135"/>
<dbReference type="Gene3D" id="1.10.150.20">
    <property type="entry name" value="5' to 3' exonuclease, C-terminal subdomain"/>
    <property type="match status" value="1"/>
</dbReference>
<dbReference type="AlphaFoldDB" id="A0A7G9L167"/>
<evidence type="ECO:0000313" key="3">
    <source>
        <dbReference type="Proteomes" id="UP000515861"/>
    </source>
</evidence>
<accession>A0A7G9L167</accession>
<proteinExistence type="predicted"/>
<protein>
    <submittedName>
        <fullName evidence="2">Uncharacterized protein</fullName>
    </submittedName>
</protein>
<sequence length="167" mass="18188">MEMIREYWPLILVAAAILVLVLVLVMRPRQRVELSRDTAPVRPHMAARADDGAHEGRGLASEAAAAVSDISGQFIDAPVHANLPGASGPPDDLTRLKGVGPKFASMLNQMGIVRFDQLASLSEGDTDRIDQQLGAFRGRLQRDQVPLQADYLARGDTDGFEQRFGKL</sequence>